<evidence type="ECO:0000256" key="2">
    <source>
        <dbReference type="ARBA" id="ARBA00022723"/>
    </source>
</evidence>
<dbReference type="Proteomes" id="UP001610563">
    <property type="component" value="Unassembled WGS sequence"/>
</dbReference>
<dbReference type="InterPro" id="IPR036864">
    <property type="entry name" value="Zn2-C6_fun-type_DNA-bd_sf"/>
</dbReference>
<feature type="compositionally biased region" description="Low complexity" evidence="9">
    <location>
        <begin position="603"/>
        <end position="637"/>
    </location>
</feature>
<keyword evidence="3" id="KW-0862">Zinc</keyword>
<dbReference type="InterPro" id="IPR052202">
    <property type="entry name" value="Yeast_MetPath_Reg"/>
</dbReference>
<evidence type="ECO:0000256" key="9">
    <source>
        <dbReference type="SAM" id="MobiDB-lite"/>
    </source>
</evidence>
<keyword evidence="8" id="KW-0175">Coiled coil</keyword>
<dbReference type="SUPFAM" id="SSF57701">
    <property type="entry name" value="Zn2/Cys6 DNA-binding domain"/>
    <property type="match status" value="1"/>
</dbReference>
<protein>
    <submittedName>
        <fullName evidence="11">Fungal-specific transcription factor domain-containing protein</fullName>
    </submittedName>
</protein>
<proteinExistence type="predicted"/>
<evidence type="ECO:0000313" key="11">
    <source>
        <dbReference type="EMBL" id="KAL2799614.1"/>
    </source>
</evidence>
<dbReference type="PROSITE" id="PS00463">
    <property type="entry name" value="ZN2_CY6_FUNGAL_1"/>
    <property type="match status" value="1"/>
</dbReference>
<comment type="subcellular location">
    <subcellularLocation>
        <location evidence="1">Nucleus</location>
    </subcellularLocation>
</comment>
<reference evidence="11 12" key="1">
    <citation type="submission" date="2024-07" db="EMBL/GenBank/DDBJ databases">
        <title>Section-level genome sequencing and comparative genomics of Aspergillus sections Usti and Cavernicolus.</title>
        <authorList>
            <consortium name="Lawrence Berkeley National Laboratory"/>
            <person name="Nybo J.L."/>
            <person name="Vesth T.C."/>
            <person name="Theobald S."/>
            <person name="Frisvad J.C."/>
            <person name="Larsen T.O."/>
            <person name="Kjaerboelling I."/>
            <person name="Rothschild-Mancinelli K."/>
            <person name="Lyhne E.K."/>
            <person name="Kogle M.E."/>
            <person name="Barry K."/>
            <person name="Clum A."/>
            <person name="Na H."/>
            <person name="Ledsgaard L."/>
            <person name="Lin J."/>
            <person name="Lipzen A."/>
            <person name="Kuo A."/>
            <person name="Riley R."/>
            <person name="Mondo S."/>
            <person name="Labutti K."/>
            <person name="Haridas S."/>
            <person name="Pangalinan J."/>
            <person name="Salamov A.A."/>
            <person name="Simmons B.A."/>
            <person name="Magnuson J.K."/>
            <person name="Chen J."/>
            <person name="Drula E."/>
            <person name="Henrissat B."/>
            <person name="Wiebenga A."/>
            <person name="Lubbers R.J."/>
            <person name="Gomes A.C."/>
            <person name="Makela M.R."/>
            <person name="Stajich J."/>
            <person name="Grigoriev I.V."/>
            <person name="Mortensen U.H."/>
            <person name="De Vries R.P."/>
            <person name="Baker S.E."/>
            <person name="Andersen M.R."/>
        </authorList>
    </citation>
    <scope>NUCLEOTIDE SEQUENCE [LARGE SCALE GENOMIC DNA]</scope>
    <source>
        <strain evidence="11 12">CBS 209.92</strain>
    </source>
</reference>
<keyword evidence="5" id="KW-0238">DNA-binding</keyword>
<dbReference type="InterPro" id="IPR001138">
    <property type="entry name" value="Zn2Cys6_DnaBD"/>
</dbReference>
<dbReference type="PANTHER" id="PTHR47782">
    <property type="entry name" value="ZN(II)2CYS6 TRANSCRIPTION FACTOR (EUROFUNG)-RELATED"/>
    <property type="match status" value="1"/>
</dbReference>
<dbReference type="InterPro" id="IPR007219">
    <property type="entry name" value="XnlR_reg_dom"/>
</dbReference>
<feature type="domain" description="Zn(2)-C6 fungal-type" evidence="10">
    <location>
        <begin position="43"/>
        <end position="73"/>
    </location>
</feature>
<evidence type="ECO:0000256" key="4">
    <source>
        <dbReference type="ARBA" id="ARBA00023015"/>
    </source>
</evidence>
<dbReference type="Gene3D" id="4.10.240.10">
    <property type="entry name" value="Zn(2)-C6 fungal-type DNA-binding domain"/>
    <property type="match status" value="1"/>
</dbReference>
<dbReference type="PROSITE" id="PS50048">
    <property type="entry name" value="ZN2_CY6_FUNGAL_2"/>
    <property type="match status" value="1"/>
</dbReference>
<feature type="coiled-coil region" evidence="8">
    <location>
        <begin position="87"/>
        <end position="114"/>
    </location>
</feature>
<keyword evidence="12" id="KW-1185">Reference proteome</keyword>
<keyword evidence="7" id="KW-0539">Nucleus</keyword>
<comment type="caution">
    <text evidence="11">The sequence shown here is derived from an EMBL/GenBank/DDBJ whole genome shotgun (WGS) entry which is preliminary data.</text>
</comment>
<organism evidence="11 12">
    <name type="scientific">Aspergillus keveii</name>
    <dbReference type="NCBI Taxonomy" id="714993"/>
    <lineage>
        <taxon>Eukaryota</taxon>
        <taxon>Fungi</taxon>
        <taxon>Dikarya</taxon>
        <taxon>Ascomycota</taxon>
        <taxon>Pezizomycotina</taxon>
        <taxon>Eurotiomycetes</taxon>
        <taxon>Eurotiomycetidae</taxon>
        <taxon>Eurotiales</taxon>
        <taxon>Aspergillaceae</taxon>
        <taxon>Aspergillus</taxon>
        <taxon>Aspergillus subgen. Nidulantes</taxon>
    </lineage>
</organism>
<dbReference type="SMART" id="SM00066">
    <property type="entry name" value="GAL4"/>
    <property type="match status" value="1"/>
</dbReference>
<evidence type="ECO:0000256" key="5">
    <source>
        <dbReference type="ARBA" id="ARBA00023125"/>
    </source>
</evidence>
<dbReference type="Pfam" id="PF04082">
    <property type="entry name" value="Fungal_trans"/>
    <property type="match status" value="1"/>
</dbReference>
<keyword evidence="4" id="KW-0805">Transcription regulation</keyword>
<feature type="region of interest" description="Disordered" evidence="9">
    <location>
        <begin position="601"/>
        <end position="670"/>
    </location>
</feature>
<dbReference type="Pfam" id="PF00172">
    <property type="entry name" value="Zn_clus"/>
    <property type="match status" value="1"/>
</dbReference>
<accession>A0ABR4GKM5</accession>
<feature type="region of interest" description="Disordered" evidence="9">
    <location>
        <begin position="1"/>
        <end position="33"/>
    </location>
</feature>
<evidence type="ECO:0000256" key="6">
    <source>
        <dbReference type="ARBA" id="ARBA00023163"/>
    </source>
</evidence>
<evidence type="ECO:0000313" key="12">
    <source>
        <dbReference type="Proteomes" id="UP001610563"/>
    </source>
</evidence>
<dbReference type="CDD" id="cd12148">
    <property type="entry name" value="fungal_TF_MHR"/>
    <property type="match status" value="1"/>
</dbReference>
<evidence type="ECO:0000259" key="10">
    <source>
        <dbReference type="PROSITE" id="PS50048"/>
    </source>
</evidence>
<gene>
    <name evidence="11" type="ORF">BJX66DRAFT_293270</name>
</gene>
<sequence length="831" mass="92799">MASQPEPFAQQPPYTNLWNDFPPRASDQSSPNFDGRIAHTLAACTRCRQRKSRCDPGIPKCGPCDRSNANCSYYDSTRKRTISRTYIVQLREQARRLERELEEVEKDFQQAADAELIVRGTGRIRFKEHDEARYLGPSSGIAITRLVMEMAKQNTSSKSIKDVVPESTAQKIKDAFTQESGKPTSKVYPMISSIAQPNLPLKHVTYRLIDVFTVKAQAMLPTLHIPTFRQEVEEVFNGSNDPCQNFQLRMVIAISMQKMSTEYAGLADSYYLAALPYLEASLKRMDLKSLQCLVLIAQYSLLTPTRTAAYWVVGMAVKLCQELGLTEEATITKSRTGKQLDPLEVDMRRRLFWIVTSMEYGLSHSLGRPSCYSVSHDQINVSFFEQVDDKYITREGIHPDAKPILPKCIAIHFFKMRLLQLEIRRKLYLNKRESPVDDHDPWFAYMLNKFDQWVSSCPKHDGGSGLSEKWFRGRLHTMIIFMYRPSPQIPEPSVYAARRCHEAAVSNVYMHREQIATGSVDLTWIFTQSLFMALNTILWTLSYPEIRKDHDLQEVQGSLAVALEGILLAAERWPGVRSAGMLYENLIAACLRAYNTEESFVVHSPSNPSNSSHPTPASSQDVQTPPSMASPASTAASIQSQNILAGSSSVTDTASAGTFSRGPSADPTFPYLPTTTTLPIPSDPMKVPEPGPWDPSVPPHVTSDTQTTLGLDLPGDPLSSGADLNFDPSAPYNSLPSIVPGLPGWDPNFSLSSTTTGPLPYSDATVDPINWINSFSDQYSQYFGGDYPVNSWRGRTLSQQEQTELMDSLADHIPDVTTQLAMQTATAYYQS</sequence>
<dbReference type="SMART" id="SM00906">
    <property type="entry name" value="Fungal_trans"/>
    <property type="match status" value="1"/>
</dbReference>
<feature type="compositionally biased region" description="Polar residues" evidence="9">
    <location>
        <begin position="638"/>
        <end position="658"/>
    </location>
</feature>
<evidence type="ECO:0000256" key="1">
    <source>
        <dbReference type="ARBA" id="ARBA00004123"/>
    </source>
</evidence>
<dbReference type="EMBL" id="JBFTWV010000007">
    <property type="protein sequence ID" value="KAL2799614.1"/>
    <property type="molecule type" value="Genomic_DNA"/>
</dbReference>
<evidence type="ECO:0000256" key="8">
    <source>
        <dbReference type="SAM" id="Coils"/>
    </source>
</evidence>
<keyword evidence="6" id="KW-0804">Transcription</keyword>
<name>A0ABR4GKM5_9EURO</name>
<dbReference type="CDD" id="cd00067">
    <property type="entry name" value="GAL4"/>
    <property type="match status" value="1"/>
</dbReference>
<dbReference type="PANTHER" id="PTHR47782:SF8">
    <property type="entry name" value="ZN(II)2CYS6 TRANSCRIPTION FACTOR (EUROFUNG)"/>
    <property type="match status" value="1"/>
</dbReference>
<evidence type="ECO:0000256" key="7">
    <source>
        <dbReference type="ARBA" id="ARBA00023242"/>
    </source>
</evidence>
<keyword evidence="2" id="KW-0479">Metal-binding</keyword>
<evidence type="ECO:0000256" key="3">
    <source>
        <dbReference type="ARBA" id="ARBA00022833"/>
    </source>
</evidence>